<keyword evidence="13" id="KW-1185">Reference proteome</keyword>
<evidence type="ECO:0000313" key="12">
    <source>
        <dbReference type="EMBL" id="KAJ8022190.1"/>
    </source>
</evidence>
<dbReference type="InterPro" id="IPR000504">
    <property type="entry name" value="RRM_dom"/>
</dbReference>
<dbReference type="SMART" id="SM00360">
    <property type="entry name" value="RRM"/>
    <property type="match status" value="3"/>
</dbReference>
<evidence type="ECO:0000256" key="3">
    <source>
        <dbReference type="ARBA" id="ARBA00022737"/>
    </source>
</evidence>
<gene>
    <name evidence="12" type="ORF">HOLleu_39604</name>
</gene>
<organism evidence="12 13">
    <name type="scientific">Holothuria leucospilota</name>
    <name type="common">Black long sea cucumber</name>
    <name type="synonym">Mertensiothuria leucospilota</name>
    <dbReference type="NCBI Taxonomy" id="206669"/>
    <lineage>
        <taxon>Eukaryota</taxon>
        <taxon>Metazoa</taxon>
        <taxon>Echinodermata</taxon>
        <taxon>Eleutherozoa</taxon>
        <taxon>Echinozoa</taxon>
        <taxon>Holothuroidea</taxon>
        <taxon>Aspidochirotacea</taxon>
        <taxon>Aspidochirotida</taxon>
        <taxon>Holothuriidae</taxon>
        <taxon>Holothuria</taxon>
    </lineage>
</organism>
<evidence type="ECO:0000259" key="10">
    <source>
        <dbReference type="PROSITE" id="PS50089"/>
    </source>
</evidence>
<keyword evidence="4 7" id="KW-0863">Zinc-finger</keyword>
<dbReference type="CDD" id="cd12381">
    <property type="entry name" value="RRM4_I_PABPs"/>
    <property type="match status" value="1"/>
</dbReference>
<feature type="compositionally biased region" description="Polar residues" evidence="9">
    <location>
        <begin position="541"/>
        <end position="557"/>
    </location>
</feature>
<evidence type="ECO:0000256" key="9">
    <source>
        <dbReference type="SAM" id="MobiDB-lite"/>
    </source>
</evidence>
<dbReference type="FunFam" id="3.30.70.330:FF:000091">
    <property type="entry name" value="Polyadenylate-binding protein"/>
    <property type="match status" value="1"/>
</dbReference>
<sequence>MNSQLLKRNILIKHPALTIYNSGFGGYRKTMAEGGHSLNLSCSICFEEFKVPKMLPCGHTFCCQCVSKMVESLSFLQCPICRRDISLPESGKVEDFPTNFALMDLIPAEHECLNKEVDPDTESSNHNTPMKVCSECPEDLEACRKVERDPNLTPAGLGIKVFIGNLAESIDSKALYGTFSAFGNILSSEVATDLNGEKHGYGYVHFETGEAAHRAIQKVNGMWLHGRKVYVGKMISQFLPNISTPDYARMYTNVYIKNFGTEMREEELRAICEVFGKILSLKIMTDLAGNSRGFGFVSFMSCNSAMQCVDCLHGKEYKGRQLFAGRAQKWLERSMNLQALHQERNNLFQGVNLYIKNLDDDIDDERLRKEFSRFGYITSAKVMRNGRGLSRGFGFVCFSSQEEATKAATEMHGRIISVKQLYVALAQRKEVRQAQLAAQYMGTNMNNCIPSRLQAQRYPSFNYYKTMSLSQQKPHESQLAQTGKPRWPTAQAHTAGPSGYQTMPPGATRQIKAPAQIRGVTPRHVPVQEAPSAKAQGGVTGISNSTTYMRPNATTKRPSYKFGQGTFRTKEAGGESRLQAQRYPSFNYYKTMSLSQQKPHESQLAQTGKPRWPTAQAHTAGPSGYQTMPPGATRQIKAPAQICGVTPRHVPVQEAPSAKAQGGKELFSCPLL</sequence>
<dbReference type="PROSITE" id="PS50089">
    <property type="entry name" value="ZF_RING_2"/>
    <property type="match status" value="1"/>
</dbReference>
<dbReference type="AlphaFoldDB" id="A0A9Q1BD22"/>
<dbReference type="Gene3D" id="3.30.40.10">
    <property type="entry name" value="Zinc/RING finger domain, C3HC4 (zinc finger)"/>
    <property type="match status" value="1"/>
</dbReference>
<keyword evidence="6 8" id="KW-0694">RNA-binding</keyword>
<dbReference type="InterPro" id="IPR045305">
    <property type="entry name" value="RRM2_I_PABPs"/>
</dbReference>
<dbReference type="OrthoDB" id="252722at2759"/>
<dbReference type="CDD" id="cd12379">
    <property type="entry name" value="RRM2_I_PABPs"/>
    <property type="match status" value="1"/>
</dbReference>
<dbReference type="CDD" id="cd16449">
    <property type="entry name" value="RING-HC"/>
    <property type="match status" value="1"/>
</dbReference>
<evidence type="ECO:0000256" key="4">
    <source>
        <dbReference type="ARBA" id="ARBA00022771"/>
    </source>
</evidence>
<keyword evidence="5" id="KW-0862">Zinc</keyword>
<comment type="similarity">
    <text evidence="1">Belongs to the polyadenylate-binding protein type-1 family.</text>
</comment>
<dbReference type="Pfam" id="PF13445">
    <property type="entry name" value="zf-RING_UBOX"/>
    <property type="match status" value="1"/>
</dbReference>
<feature type="domain" description="RRM" evidence="11">
    <location>
        <begin position="252"/>
        <end position="329"/>
    </location>
</feature>
<protein>
    <submittedName>
        <fullName evidence="12">Polyadenylate-binding protein 1</fullName>
    </submittedName>
</protein>
<evidence type="ECO:0000259" key="11">
    <source>
        <dbReference type="PROSITE" id="PS50102"/>
    </source>
</evidence>
<dbReference type="SMART" id="SM00184">
    <property type="entry name" value="RING"/>
    <property type="match status" value="1"/>
</dbReference>
<evidence type="ECO:0000256" key="5">
    <source>
        <dbReference type="ARBA" id="ARBA00022833"/>
    </source>
</evidence>
<dbReference type="GO" id="GO:0008270">
    <property type="term" value="F:zinc ion binding"/>
    <property type="evidence" value="ECO:0007669"/>
    <property type="project" value="UniProtKB-KW"/>
</dbReference>
<dbReference type="InterPro" id="IPR001841">
    <property type="entry name" value="Znf_RING"/>
</dbReference>
<dbReference type="PROSITE" id="PS50102">
    <property type="entry name" value="RRM"/>
    <property type="match status" value="3"/>
</dbReference>
<dbReference type="InterPro" id="IPR003954">
    <property type="entry name" value="RRM_euk-type"/>
</dbReference>
<dbReference type="EMBL" id="JAIZAY010000021">
    <property type="protein sequence ID" value="KAJ8022190.1"/>
    <property type="molecule type" value="Genomic_DNA"/>
</dbReference>
<dbReference type="Proteomes" id="UP001152320">
    <property type="component" value="Chromosome 21"/>
</dbReference>
<dbReference type="GO" id="GO:0003723">
    <property type="term" value="F:RNA binding"/>
    <property type="evidence" value="ECO:0007669"/>
    <property type="project" value="UniProtKB-UniRule"/>
</dbReference>
<dbReference type="Gene3D" id="3.30.70.330">
    <property type="match status" value="3"/>
</dbReference>
<evidence type="ECO:0000256" key="1">
    <source>
        <dbReference type="ARBA" id="ARBA00008557"/>
    </source>
</evidence>
<dbReference type="PROSITE" id="PS00518">
    <property type="entry name" value="ZF_RING_1"/>
    <property type="match status" value="1"/>
</dbReference>
<dbReference type="SMART" id="SM00361">
    <property type="entry name" value="RRM_1"/>
    <property type="match status" value="3"/>
</dbReference>
<accession>A0A9Q1BD22</accession>
<evidence type="ECO:0000313" key="13">
    <source>
        <dbReference type="Proteomes" id="UP001152320"/>
    </source>
</evidence>
<feature type="region of interest" description="Disordered" evidence="9">
    <location>
        <begin position="487"/>
        <end position="506"/>
    </location>
</feature>
<reference evidence="12" key="1">
    <citation type="submission" date="2021-10" db="EMBL/GenBank/DDBJ databases">
        <title>Tropical sea cucumber genome reveals ecological adaptation and Cuvierian tubules defense mechanism.</title>
        <authorList>
            <person name="Chen T."/>
        </authorList>
    </citation>
    <scope>NUCLEOTIDE SEQUENCE</scope>
    <source>
        <strain evidence="12">Nanhai2018</strain>
        <tissue evidence="12">Muscle</tissue>
    </source>
</reference>
<keyword evidence="2" id="KW-0479">Metal-binding</keyword>
<dbReference type="InterPro" id="IPR027370">
    <property type="entry name" value="Znf-RING_euk"/>
</dbReference>
<feature type="domain" description="RRM" evidence="11">
    <location>
        <begin position="159"/>
        <end position="236"/>
    </location>
</feature>
<dbReference type="InterPro" id="IPR013083">
    <property type="entry name" value="Znf_RING/FYVE/PHD"/>
</dbReference>
<dbReference type="InterPro" id="IPR035979">
    <property type="entry name" value="RBD_domain_sf"/>
</dbReference>
<dbReference type="InterPro" id="IPR012677">
    <property type="entry name" value="Nucleotide-bd_a/b_plait_sf"/>
</dbReference>
<evidence type="ECO:0000256" key="7">
    <source>
        <dbReference type="PROSITE-ProRule" id="PRU00175"/>
    </source>
</evidence>
<evidence type="ECO:0000256" key="2">
    <source>
        <dbReference type="ARBA" id="ARBA00022723"/>
    </source>
</evidence>
<name>A0A9Q1BD22_HOLLE</name>
<dbReference type="Pfam" id="PF00076">
    <property type="entry name" value="RRM_1"/>
    <property type="match status" value="3"/>
</dbReference>
<dbReference type="SUPFAM" id="SSF54928">
    <property type="entry name" value="RNA-binding domain, RBD"/>
    <property type="match status" value="2"/>
</dbReference>
<evidence type="ECO:0000256" key="8">
    <source>
        <dbReference type="PROSITE-ProRule" id="PRU00176"/>
    </source>
</evidence>
<feature type="domain" description="RING-type" evidence="10">
    <location>
        <begin position="42"/>
        <end position="82"/>
    </location>
</feature>
<proteinExistence type="inferred from homology"/>
<comment type="caution">
    <text evidence="12">The sequence shown here is derived from an EMBL/GenBank/DDBJ whole genome shotgun (WGS) entry which is preliminary data.</text>
</comment>
<dbReference type="PANTHER" id="PTHR24012">
    <property type="entry name" value="RNA BINDING PROTEIN"/>
    <property type="match status" value="1"/>
</dbReference>
<feature type="region of interest" description="Disordered" evidence="9">
    <location>
        <begin position="530"/>
        <end position="564"/>
    </location>
</feature>
<dbReference type="InterPro" id="IPR017907">
    <property type="entry name" value="Znf_RING_CS"/>
</dbReference>
<feature type="region of interest" description="Disordered" evidence="9">
    <location>
        <begin position="602"/>
        <end position="632"/>
    </location>
</feature>
<feature type="domain" description="RRM" evidence="11">
    <location>
        <begin position="351"/>
        <end position="428"/>
    </location>
</feature>
<dbReference type="SUPFAM" id="SSF57850">
    <property type="entry name" value="RING/U-box"/>
    <property type="match status" value="1"/>
</dbReference>
<evidence type="ECO:0000256" key="6">
    <source>
        <dbReference type="ARBA" id="ARBA00022884"/>
    </source>
</evidence>
<keyword evidence="3" id="KW-0677">Repeat</keyword>